<sequence length="77" mass="8371">MARFRRIRNEEDEAQNNPLTFKKVNQHMQNSAHAGMRGGAGGLGDIVMEAVMSGIAVIISMVALVVVLWAATGFQTR</sequence>
<evidence type="ECO:0000313" key="4">
    <source>
        <dbReference type="Proteomes" id="UP000093129"/>
    </source>
</evidence>
<accession>A0A1B9C041</accession>
<organism evidence="3 4">
    <name type="scientific">Acidithiobacillus ferrivorans</name>
    <dbReference type="NCBI Taxonomy" id="160808"/>
    <lineage>
        <taxon>Bacteria</taxon>
        <taxon>Pseudomonadati</taxon>
        <taxon>Pseudomonadota</taxon>
        <taxon>Acidithiobacillia</taxon>
        <taxon>Acidithiobacillales</taxon>
        <taxon>Acidithiobacillaceae</taxon>
        <taxon>Acidithiobacillus</taxon>
    </lineage>
</organism>
<protein>
    <submittedName>
        <fullName evidence="3">Uncharacterized protein</fullName>
    </submittedName>
</protein>
<reference evidence="3 4" key="1">
    <citation type="submission" date="2016-07" db="EMBL/GenBank/DDBJ databases">
        <title>Draft genome of a psychrotolerant acidophile Acidithiobacillus ferrivorans strain YL15.</title>
        <authorList>
            <person name="Peng T."/>
            <person name="Ma L."/>
            <person name="Nan M."/>
            <person name="An N."/>
            <person name="Wang M."/>
            <person name="Qiu G."/>
            <person name="Zeng W."/>
        </authorList>
    </citation>
    <scope>NUCLEOTIDE SEQUENCE [LARGE SCALE GENOMIC DNA]</scope>
    <source>
        <strain evidence="3 4">YL15</strain>
    </source>
</reference>
<comment type="caution">
    <text evidence="3">The sequence shown here is derived from an EMBL/GenBank/DDBJ whole genome shotgun (WGS) entry which is preliminary data.</text>
</comment>
<gene>
    <name evidence="3" type="ORF">BBC27_08790</name>
</gene>
<evidence type="ECO:0000313" key="3">
    <source>
        <dbReference type="EMBL" id="OCB03280.1"/>
    </source>
</evidence>
<dbReference type="AlphaFoldDB" id="A0A1B9C041"/>
<proteinExistence type="predicted"/>
<keyword evidence="2" id="KW-0812">Transmembrane</keyword>
<dbReference type="Proteomes" id="UP000093129">
    <property type="component" value="Unassembled WGS sequence"/>
</dbReference>
<keyword evidence="2" id="KW-1133">Transmembrane helix</keyword>
<dbReference type="EMBL" id="MASQ01000073">
    <property type="protein sequence ID" value="OCB03280.1"/>
    <property type="molecule type" value="Genomic_DNA"/>
</dbReference>
<feature type="transmembrane region" description="Helical" evidence="2">
    <location>
        <begin position="46"/>
        <end position="71"/>
    </location>
</feature>
<keyword evidence="2" id="KW-0472">Membrane</keyword>
<dbReference type="RefSeq" id="WP_065413010.1">
    <property type="nucleotide sequence ID" value="NZ_MASQ01000073.1"/>
</dbReference>
<name>A0A1B9C041_9PROT</name>
<evidence type="ECO:0000256" key="1">
    <source>
        <dbReference type="SAM" id="MobiDB-lite"/>
    </source>
</evidence>
<feature type="region of interest" description="Disordered" evidence="1">
    <location>
        <begin position="1"/>
        <end position="22"/>
    </location>
</feature>
<evidence type="ECO:0000256" key="2">
    <source>
        <dbReference type="SAM" id="Phobius"/>
    </source>
</evidence>